<dbReference type="NCBIfam" id="TIGR00836">
    <property type="entry name" value="amt"/>
    <property type="match status" value="1"/>
</dbReference>
<dbReference type="InterPro" id="IPR019879">
    <property type="entry name" value="Ammonium_transptr_marine"/>
</dbReference>
<feature type="transmembrane region" description="Helical" evidence="8">
    <location>
        <begin position="252"/>
        <end position="269"/>
    </location>
</feature>
<gene>
    <name evidence="11" type="primary">nrgA</name>
    <name evidence="11" type="ORF">MAA8898_02197</name>
</gene>
<feature type="domain" description="Ammonium transporter AmtB-like" evidence="10">
    <location>
        <begin position="49"/>
        <end position="448"/>
    </location>
</feature>
<proteinExistence type="inferred from homology"/>
<dbReference type="NCBIfam" id="TIGR03644">
    <property type="entry name" value="marine_trans_1"/>
    <property type="match status" value="1"/>
</dbReference>
<evidence type="ECO:0000256" key="5">
    <source>
        <dbReference type="ARBA" id="ARBA00022989"/>
    </source>
</evidence>
<evidence type="ECO:0000256" key="4">
    <source>
        <dbReference type="ARBA" id="ARBA00022692"/>
    </source>
</evidence>
<dbReference type="InterPro" id="IPR018047">
    <property type="entry name" value="Ammonium_transpt_CS"/>
</dbReference>
<keyword evidence="6 8" id="KW-0472">Membrane</keyword>
<feature type="transmembrane region" description="Helical" evidence="8">
    <location>
        <begin position="173"/>
        <end position="190"/>
    </location>
</feature>
<keyword evidence="5 8" id="KW-1133">Transmembrane helix</keyword>
<feature type="transmembrane region" description="Helical" evidence="8">
    <location>
        <begin position="83"/>
        <end position="102"/>
    </location>
</feature>
<evidence type="ECO:0000256" key="9">
    <source>
        <dbReference type="SAM" id="SignalP"/>
    </source>
</evidence>
<evidence type="ECO:0000313" key="12">
    <source>
        <dbReference type="Proteomes" id="UP000207598"/>
    </source>
</evidence>
<comment type="subcellular location">
    <subcellularLocation>
        <location evidence="8">Cell membrane</location>
        <topology evidence="8">Multi-pass membrane protein</topology>
    </subcellularLocation>
    <subcellularLocation>
        <location evidence="1">Membrane</location>
        <topology evidence="1">Multi-pass membrane protein</topology>
    </subcellularLocation>
</comment>
<dbReference type="RefSeq" id="WP_094021029.1">
    <property type="nucleotide sequence ID" value="NZ_FXYF01000005.1"/>
</dbReference>
<keyword evidence="12" id="KW-1185">Reference proteome</keyword>
<dbReference type="SUPFAM" id="SSF111352">
    <property type="entry name" value="Ammonium transporter"/>
    <property type="match status" value="1"/>
</dbReference>
<dbReference type="PANTHER" id="PTHR11730:SF62">
    <property type="entry name" value="AMMONIUM TRANSPORTER SLL1017-RELATED"/>
    <property type="match status" value="1"/>
</dbReference>
<sequence>MTLLKTLAPTALLLAVPSLGLAQDAAEAVPVAGIDASTDSIFILNSLLFLVGGFLVMWMAAGFAMLEAGLVRTKNVAMQCTKNIALFSIAGIMYYLIGYNLMYPLGSWSIGTDETGGYLGAFGVAVLEAVGLARDGADDYGYASTGSDFFFQLMFCATTASIVSGTLAERIKLWPFLIFTVVLTGLIYPIQASWKWGGGFLDTQYGFLDFAGSTVVHSVGGWAALAGALILGPRLGKYGKDGRVHPIMGSNLTLATLGTFILWLGWFGFNGGSQLAMGTVGDVADVSRIFANTNTAAAGGALATLILTQVVYKKVDLTMVLNGALAGLVSITAEPLTPTLGQATLIGAVGGVIVVFAVPLLDKFRIDDVVGAIPVHLCAGIWGTLAVVLTNGDATLGGQLISIVIVGVFVFVTSGILWFILKAVMGIRVSEEEEITGLDMAELGMEAYPEFSRG</sequence>
<evidence type="ECO:0000256" key="7">
    <source>
        <dbReference type="ARBA" id="ARBA00023177"/>
    </source>
</evidence>
<dbReference type="Gene3D" id="1.10.3430.10">
    <property type="entry name" value="Ammonium transporter AmtB like domains"/>
    <property type="match status" value="1"/>
</dbReference>
<reference evidence="11 12" key="1">
    <citation type="submission" date="2017-05" db="EMBL/GenBank/DDBJ databases">
        <authorList>
            <person name="Song R."/>
            <person name="Chenine A.L."/>
            <person name="Ruprecht R.M."/>
        </authorList>
    </citation>
    <scope>NUCLEOTIDE SEQUENCE [LARGE SCALE GENOMIC DNA]</scope>
    <source>
        <strain evidence="11 12">CECT 8898</strain>
    </source>
</reference>
<protein>
    <recommendedName>
        <fullName evidence="8">Ammonium transporter</fullName>
    </recommendedName>
</protein>
<dbReference type="OrthoDB" id="9814202at2"/>
<dbReference type="Pfam" id="PF00909">
    <property type="entry name" value="Ammonium_transp"/>
    <property type="match status" value="1"/>
</dbReference>
<feature type="transmembrane region" description="Helical" evidence="8">
    <location>
        <begin position="210"/>
        <end position="231"/>
    </location>
</feature>
<feature type="transmembrane region" description="Helical" evidence="8">
    <location>
        <begin position="149"/>
        <end position="168"/>
    </location>
</feature>
<evidence type="ECO:0000313" key="11">
    <source>
        <dbReference type="EMBL" id="SMX40624.1"/>
    </source>
</evidence>
<feature type="transmembrane region" description="Helical" evidence="8">
    <location>
        <begin position="289"/>
        <end position="308"/>
    </location>
</feature>
<dbReference type="InterPro" id="IPR029020">
    <property type="entry name" value="Ammonium/urea_transptr"/>
</dbReference>
<dbReference type="GO" id="GO:0008519">
    <property type="term" value="F:ammonium channel activity"/>
    <property type="evidence" value="ECO:0007669"/>
    <property type="project" value="InterPro"/>
</dbReference>
<dbReference type="InterPro" id="IPR024041">
    <property type="entry name" value="NH4_transpt_AmtB-like_dom"/>
</dbReference>
<dbReference type="EMBL" id="FXYF01000005">
    <property type="protein sequence ID" value="SMX40624.1"/>
    <property type="molecule type" value="Genomic_DNA"/>
</dbReference>
<name>A0A238KDU0_9RHOB</name>
<dbReference type="GO" id="GO:0005886">
    <property type="term" value="C:plasma membrane"/>
    <property type="evidence" value="ECO:0007669"/>
    <property type="project" value="UniProtKB-SubCell"/>
</dbReference>
<feature type="transmembrane region" description="Helical" evidence="8">
    <location>
        <begin position="400"/>
        <end position="421"/>
    </location>
</feature>
<feature type="transmembrane region" description="Helical" evidence="8">
    <location>
        <begin position="339"/>
        <end position="361"/>
    </location>
</feature>
<dbReference type="GO" id="GO:0097272">
    <property type="term" value="P:ammonium homeostasis"/>
    <property type="evidence" value="ECO:0007669"/>
    <property type="project" value="TreeGrafter"/>
</dbReference>
<dbReference type="PANTHER" id="PTHR11730">
    <property type="entry name" value="AMMONIUM TRANSPORTER"/>
    <property type="match status" value="1"/>
</dbReference>
<keyword evidence="9" id="KW-0732">Signal</keyword>
<feature type="chain" id="PRO_5012669611" description="Ammonium transporter" evidence="9">
    <location>
        <begin position="23"/>
        <end position="454"/>
    </location>
</feature>
<accession>A0A238KDU0</accession>
<keyword evidence="4 8" id="KW-0812">Transmembrane</keyword>
<feature type="transmembrane region" description="Helical" evidence="8">
    <location>
        <begin position="368"/>
        <end position="388"/>
    </location>
</feature>
<feature type="signal peptide" evidence="9">
    <location>
        <begin position="1"/>
        <end position="22"/>
    </location>
</feature>
<dbReference type="InterPro" id="IPR001905">
    <property type="entry name" value="Ammonium_transpt"/>
</dbReference>
<feature type="transmembrane region" description="Helical" evidence="8">
    <location>
        <begin position="46"/>
        <end position="71"/>
    </location>
</feature>
<evidence type="ECO:0000256" key="1">
    <source>
        <dbReference type="ARBA" id="ARBA00004141"/>
    </source>
</evidence>
<evidence type="ECO:0000256" key="2">
    <source>
        <dbReference type="ARBA" id="ARBA00005887"/>
    </source>
</evidence>
<comment type="similarity">
    <text evidence="2 8">Belongs to the ammonia transporter channel (TC 1.A.11.2) family.</text>
</comment>
<dbReference type="Proteomes" id="UP000207598">
    <property type="component" value="Unassembled WGS sequence"/>
</dbReference>
<keyword evidence="3 8" id="KW-0813">Transport</keyword>
<evidence type="ECO:0000256" key="8">
    <source>
        <dbReference type="RuleBase" id="RU362002"/>
    </source>
</evidence>
<dbReference type="AlphaFoldDB" id="A0A238KDU0"/>
<evidence type="ECO:0000256" key="6">
    <source>
        <dbReference type="ARBA" id="ARBA00023136"/>
    </source>
</evidence>
<evidence type="ECO:0000256" key="3">
    <source>
        <dbReference type="ARBA" id="ARBA00022448"/>
    </source>
</evidence>
<dbReference type="PROSITE" id="PS01219">
    <property type="entry name" value="AMMONIUM_TRANSP"/>
    <property type="match status" value="1"/>
</dbReference>
<organism evidence="11 12">
    <name type="scientific">Maliponia aquimaris</name>
    <dbReference type="NCBI Taxonomy" id="1673631"/>
    <lineage>
        <taxon>Bacteria</taxon>
        <taxon>Pseudomonadati</taxon>
        <taxon>Pseudomonadota</taxon>
        <taxon>Alphaproteobacteria</taxon>
        <taxon>Rhodobacterales</taxon>
        <taxon>Paracoccaceae</taxon>
        <taxon>Maliponia</taxon>
    </lineage>
</organism>
<keyword evidence="7 8" id="KW-0924">Ammonia transport</keyword>
<evidence type="ECO:0000259" key="10">
    <source>
        <dbReference type="Pfam" id="PF00909"/>
    </source>
</evidence>